<feature type="region of interest" description="Disordered" evidence="1">
    <location>
        <begin position="146"/>
        <end position="215"/>
    </location>
</feature>
<feature type="region of interest" description="Disordered" evidence="1">
    <location>
        <begin position="109"/>
        <end position="130"/>
    </location>
</feature>
<evidence type="ECO:0000313" key="2">
    <source>
        <dbReference type="EnsemblPlants" id="AUR62044654-RA:cds"/>
    </source>
</evidence>
<feature type="compositionally biased region" description="Basic residues" evidence="1">
    <location>
        <begin position="204"/>
        <end position="215"/>
    </location>
</feature>
<accession>A0A803NEV0</accession>
<sequence length="215" mass="25143">PTFDVPYGHLLHHHHHHHSQFLTRNEVVKDETLQLDPTRLEDGGETQRSSSSSSLMLLPELPWSNDEMLALFRIRSSMDNTWFPDFIWENVSRLFGELEELCNNNNTNNINVDHDNDGDDHQKGSLPDQCERDHHNLETCLSQGDVCVDDGKEEEEEEDDERQKIEDDEIREDNDKSNDNDEVVEDEQQQSVDDSEKTEESTKRVMKKRKKTEEI</sequence>
<name>A0A803NEV0_CHEQI</name>
<keyword evidence="3" id="KW-1185">Reference proteome</keyword>
<dbReference type="Proteomes" id="UP000596660">
    <property type="component" value="Unplaced"/>
</dbReference>
<feature type="compositionally biased region" description="Basic and acidic residues" evidence="1">
    <location>
        <begin position="112"/>
        <end position="130"/>
    </location>
</feature>
<evidence type="ECO:0000313" key="3">
    <source>
        <dbReference type="Proteomes" id="UP000596660"/>
    </source>
</evidence>
<reference evidence="2" key="2">
    <citation type="submission" date="2021-03" db="UniProtKB">
        <authorList>
            <consortium name="EnsemblPlants"/>
        </authorList>
    </citation>
    <scope>IDENTIFICATION</scope>
</reference>
<protein>
    <submittedName>
        <fullName evidence="2">Uncharacterized protein</fullName>
    </submittedName>
</protein>
<organism evidence="2 3">
    <name type="scientific">Chenopodium quinoa</name>
    <name type="common">Quinoa</name>
    <dbReference type="NCBI Taxonomy" id="63459"/>
    <lineage>
        <taxon>Eukaryota</taxon>
        <taxon>Viridiplantae</taxon>
        <taxon>Streptophyta</taxon>
        <taxon>Embryophyta</taxon>
        <taxon>Tracheophyta</taxon>
        <taxon>Spermatophyta</taxon>
        <taxon>Magnoliopsida</taxon>
        <taxon>eudicotyledons</taxon>
        <taxon>Gunneridae</taxon>
        <taxon>Pentapetalae</taxon>
        <taxon>Caryophyllales</taxon>
        <taxon>Chenopodiaceae</taxon>
        <taxon>Chenopodioideae</taxon>
        <taxon>Atripliceae</taxon>
        <taxon>Chenopodium</taxon>
    </lineage>
</organism>
<feature type="compositionally biased region" description="Basic and acidic residues" evidence="1">
    <location>
        <begin position="194"/>
        <end position="203"/>
    </location>
</feature>
<dbReference type="AlphaFoldDB" id="A0A803NEV0"/>
<dbReference type="Gramene" id="AUR62044654-RA">
    <property type="protein sequence ID" value="AUR62044654-RA:cds"/>
    <property type="gene ID" value="AUR62044654"/>
</dbReference>
<dbReference type="EnsemblPlants" id="AUR62044654-RA">
    <property type="protein sequence ID" value="AUR62044654-RA:cds"/>
    <property type="gene ID" value="AUR62044654"/>
</dbReference>
<reference evidence="2" key="1">
    <citation type="journal article" date="2017" name="Nature">
        <title>The genome of Chenopodium quinoa.</title>
        <authorList>
            <person name="Jarvis D.E."/>
            <person name="Ho Y.S."/>
            <person name="Lightfoot D.J."/>
            <person name="Schmoeckel S.M."/>
            <person name="Li B."/>
            <person name="Borm T.J.A."/>
            <person name="Ohyanagi H."/>
            <person name="Mineta K."/>
            <person name="Michell C.T."/>
            <person name="Saber N."/>
            <person name="Kharbatia N.M."/>
            <person name="Rupper R.R."/>
            <person name="Sharp A.R."/>
            <person name="Dally N."/>
            <person name="Boughton B.A."/>
            <person name="Woo Y.H."/>
            <person name="Gao G."/>
            <person name="Schijlen E.G.W.M."/>
            <person name="Guo X."/>
            <person name="Momin A.A."/>
            <person name="Negrao S."/>
            <person name="Al-Babili S."/>
            <person name="Gehring C."/>
            <person name="Roessner U."/>
            <person name="Jung C."/>
            <person name="Murphy K."/>
            <person name="Arold S.T."/>
            <person name="Gojobori T."/>
            <person name="van der Linden C.G."/>
            <person name="van Loo E.N."/>
            <person name="Jellen E.N."/>
            <person name="Maughan P.J."/>
            <person name="Tester M."/>
        </authorList>
    </citation>
    <scope>NUCLEOTIDE SEQUENCE [LARGE SCALE GENOMIC DNA]</scope>
    <source>
        <strain evidence="2">cv. PI 614886</strain>
    </source>
</reference>
<feature type="compositionally biased region" description="Acidic residues" evidence="1">
    <location>
        <begin position="147"/>
        <end position="172"/>
    </location>
</feature>
<evidence type="ECO:0000256" key="1">
    <source>
        <dbReference type="SAM" id="MobiDB-lite"/>
    </source>
</evidence>
<proteinExistence type="predicted"/>